<gene>
    <name evidence="2" type="ORF">BDV30DRAFT_203107</name>
</gene>
<organism evidence="2 3">
    <name type="scientific">Aspergillus minisclerotigenes</name>
    <dbReference type="NCBI Taxonomy" id="656917"/>
    <lineage>
        <taxon>Eukaryota</taxon>
        <taxon>Fungi</taxon>
        <taxon>Dikarya</taxon>
        <taxon>Ascomycota</taxon>
        <taxon>Pezizomycotina</taxon>
        <taxon>Eurotiomycetes</taxon>
        <taxon>Eurotiomycetidae</taxon>
        <taxon>Eurotiales</taxon>
        <taxon>Aspergillaceae</taxon>
        <taxon>Aspergillus</taxon>
        <taxon>Aspergillus subgen. Circumdati</taxon>
    </lineage>
</organism>
<keyword evidence="3" id="KW-1185">Reference proteome</keyword>
<dbReference type="AlphaFoldDB" id="A0A5N6JL40"/>
<evidence type="ECO:0000313" key="2">
    <source>
        <dbReference type="EMBL" id="KAB8279029.1"/>
    </source>
</evidence>
<feature type="transmembrane region" description="Helical" evidence="1">
    <location>
        <begin position="25"/>
        <end position="47"/>
    </location>
</feature>
<keyword evidence="1" id="KW-0472">Membrane</keyword>
<keyword evidence="1" id="KW-0812">Transmembrane</keyword>
<accession>A0A5N6JL40</accession>
<evidence type="ECO:0000256" key="1">
    <source>
        <dbReference type="SAM" id="Phobius"/>
    </source>
</evidence>
<reference evidence="2 3" key="1">
    <citation type="submission" date="2019-04" db="EMBL/GenBank/DDBJ databases">
        <title>Fungal friends and foes A comparative genomics study of 23 Aspergillus species from section Flavi.</title>
        <authorList>
            <consortium name="DOE Joint Genome Institute"/>
            <person name="Kjaerbolling I."/>
            <person name="Vesth T.C."/>
            <person name="Frisvad J.C."/>
            <person name="Nybo J.L."/>
            <person name="Theobald S."/>
            <person name="Kildgaard S."/>
            <person name="Petersen T.I."/>
            <person name="Kuo A."/>
            <person name="Sato A."/>
            <person name="Lyhne E.K."/>
            <person name="Kogle M.E."/>
            <person name="Wiebenga A."/>
            <person name="Kun R.S."/>
            <person name="Lubbers R.J."/>
            <person name="Makela M.R."/>
            <person name="Barry K."/>
            <person name="Chovatia M."/>
            <person name="Clum A."/>
            <person name="Daum C."/>
            <person name="Haridas S."/>
            <person name="He G."/>
            <person name="LaButti K."/>
            <person name="Lipzen A."/>
            <person name="Mondo S."/>
            <person name="Pangilinan J."/>
            <person name="Riley R."/>
            <person name="Salamov A."/>
            <person name="Simmons B.A."/>
            <person name="Magnuson J.K."/>
            <person name="Henrissat B."/>
            <person name="Mortensen U.H."/>
            <person name="Larsen T.O."/>
            <person name="De vries R.P."/>
            <person name="Grigoriev I.V."/>
            <person name="Machida M."/>
            <person name="Baker S.E."/>
            <person name="Andersen M.R."/>
        </authorList>
    </citation>
    <scope>NUCLEOTIDE SEQUENCE [LARGE SCALE GENOMIC DNA]</scope>
    <source>
        <strain evidence="2 3">CBS 117635</strain>
    </source>
</reference>
<dbReference type="Proteomes" id="UP000326289">
    <property type="component" value="Unassembled WGS sequence"/>
</dbReference>
<dbReference type="EMBL" id="ML732766">
    <property type="protein sequence ID" value="KAB8279029.1"/>
    <property type="molecule type" value="Genomic_DNA"/>
</dbReference>
<proteinExistence type="predicted"/>
<protein>
    <submittedName>
        <fullName evidence="2">Uncharacterized protein</fullName>
    </submittedName>
</protein>
<evidence type="ECO:0000313" key="3">
    <source>
        <dbReference type="Proteomes" id="UP000326289"/>
    </source>
</evidence>
<keyword evidence="1" id="KW-1133">Transmembrane helix</keyword>
<sequence length="62" mass="7553">MTILLFSRKNTPRFKLIHSSYEKRLTIIIIDIRLLLFLLFIYLSYYYHRPCKGLQQIFGETI</sequence>
<name>A0A5N6JL40_9EURO</name>